<feature type="transmembrane region" description="Helical" evidence="3">
    <location>
        <begin position="55"/>
        <end position="74"/>
    </location>
</feature>
<dbReference type="PROSITE" id="PS00941">
    <property type="entry name" value="CARBOXYLESTERASE_B_2"/>
    <property type="match status" value="1"/>
</dbReference>
<dbReference type="Pfam" id="PF00135">
    <property type="entry name" value="COesterase"/>
    <property type="match status" value="1"/>
</dbReference>
<gene>
    <name evidence="6" type="primary">Ache_1</name>
    <name evidence="6" type="ORF">DBV05_g5465</name>
</gene>
<dbReference type="InterPro" id="IPR029058">
    <property type="entry name" value="AB_hydrolase_fold"/>
</dbReference>
<evidence type="ECO:0000256" key="1">
    <source>
        <dbReference type="ARBA" id="ARBA00005964"/>
    </source>
</evidence>
<dbReference type="PROSITE" id="PS00122">
    <property type="entry name" value="CARBOXYLESTERASE_B_1"/>
    <property type="match status" value="1"/>
</dbReference>
<dbReference type="SUPFAM" id="SSF53474">
    <property type="entry name" value="alpha/beta-Hydrolases"/>
    <property type="match status" value="1"/>
</dbReference>
<dbReference type="EMBL" id="VCHE01000029">
    <property type="protein sequence ID" value="KAB2575845.1"/>
    <property type="molecule type" value="Genomic_DNA"/>
</dbReference>
<proteinExistence type="inferred from homology"/>
<dbReference type="PANTHER" id="PTHR43918:SF4">
    <property type="entry name" value="CARBOXYLIC ESTER HYDROLASE"/>
    <property type="match status" value="1"/>
</dbReference>
<keyword evidence="3" id="KW-0812">Transmembrane</keyword>
<protein>
    <submittedName>
        <fullName evidence="6">Acetylcholinesterase</fullName>
    </submittedName>
</protein>
<dbReference type="Pfam" id="PF20684">
    <property type="entry name" value="Fung_rhodopsin"/>
    <property type="match status" value="1"/>
</dbReference>
<evidence type="ECO:0000256" key="3">
    <source>
        <dbReference type="SAM" id="Phobius"/>
    </source>
</evidence>
<comment type="caution">
    <text evidence="6">The sequence shown here is derived from an EMBL/GenBank/DDBJ whole genome shotgun (WGS) entry which is preliminary data.</text>
</comment>
<keyword evidence="2" id="KW-0378">Hydrolase</keyword>
<reference evidence="6 7" key="1">
    <citation type="journal article" date="2019" name="Sci. Rep.">
        <title>A multi-omics analysis of the grapevine pathogen Lasiodiplodia theobromae reveals that temperature affects the expression of virulence- and pathogenicity-related genes.</title>
        <authorList>
            <person name="Felix C."/>
            <person name="Meneses R."/>
            <person name="Goncalves M.F.M."/>
            <person name="Tilleman L."/>
            <person name="Duarte A.S."/>
            <person name="Jorrin-Novo J.V."/>
            <person name="Van de Peer Y."/>
            <person name="Deforce D."/>
            <person name="Van Nieuwerburgh F."/>
            <person name="Esteves A.C."/>
            <person name="Alves A."/>
        </authorList>
    </citation>
    <scope>NUCLEOTIDE SEQUENCE [LARGE SCALE GENOMIC DNA]</scope>
    <source>
        <strain evidence="6 7">LA-SOL3</strain>
    </source>
</reference>
<dbReference type="Proteomes" id="UP000325902">
    <property type="component" value="Unassembled WGS sequence"/>
</dbReference>
<dbReference type="OrthoDB" id="408631at2759"/>
<dbReference type="GO" id="GO:0052689">
    <property type="term" value="F:carboxylic ester hydrolase activity"/>
    <property type="evidence" value="ECO:0007669"/>
    <property type="project" value="TreeGrafter"/>
</dbReference>
<feature type="transmembrane region" description="Helical" evidence="3">
    <location>
        <begin position="130"/>
        <end position="153"/>
    </location>
</feature>
<organism evidence="6 7">
    <name type="scientific">Lasiodiplodia theobromae</name>
    <dbReference type="NCBI Taxonomy" id="45133"/>
    <lineage>
        <taxon>Eukaryota</taxon>
        <taxon>Fungi</taxon>
        <taxon>Dikarya</taxon>
        <taxon>Ascomycota</taxon>
        <taxon>Pezizomycotina</taxon>
        <taxon>Dothideomycetes</taxon>
        <taxon>Dothideomycetes incertae sedis</taxon>
        <taxon>Botryosphaeriales</taxon>
        <taxon>Botryosphaeriaceae</taxon>
        <taxon>Lasiodiplodia</taxon>
    </lineage>
</organism>
<feature type="domain" description="Rhodopsin" evidence="5">
    <location>
        <begin position="12"/>
        <end position="189"/>
    </location>
</feature>
<evidence type="ECO:0000259" key="5">
    <source>
        <dbReference type="Pfam" id="PF20684"/>
    </source>
</evidence>
<keyword evidence="7" id="KW-1185">Reference proteome</keyword>
<dbReference type="InterPro" id="IPR049326">
    <property type="entry name" value="Rhodopsin_dom_fungi"/>
</dbReference>
<sequence>MDEIPLNVYLTGRQWFWASSWMYYLGLGLSKLSVTVQFFRIFVTPKTLLVTKCTIAFVMSWTIISVCVAAFECIPTARYWDKRIPGKCINGSDTFLANASMNILTDFIIIGIPVPSLFKLQVSIAKKIGLMFAFSLGLVVCAISIARIPMVILAFRSGKPGNQSLMMWSTIELHVAIVCACLPSIRPLFVSFLRFTGIDSYLKTITPTSIGAKSSSARKMGYGRGRTATGGSTVVSAGRRGGARVEYIEMEEGMGDSIQVQRSVEVKSEVYQGTESRSSRKSDEDSIDRLVSMPDRTHRVTWLADRTAVALGPTVNITNGTLEGIYSSQYDQDFFLGIPFAEPPIGNLRFRVPKPFSSAWIDVKPVTTYSKECVGYGNDQLNFETSEDCLFLNVVRPADVDPNEPLPVAVWIHGGRFTQGGGVDQRYNMSFTIQNAVEIGKPFIGVTLNYRLSAWGFLMGEEVEASGNGNLGLRDQRLALEWVQENIAAFGGDPTKVTIFGESAGAMSVGFQLVAYGGRDDKLFRAAIMQSGSPVYYYNLNDSSALEPKYQSLLADTGCSDLACLRSLPFEDLNDVLNQTKFITWVPVIDHDFIQDFTSTQLVTGNFVKVPIIAGTNTDEGTAFSPLGIDTETDFINVLTSLDIPGYFIPQILSLYPDEPARGIPGSPPLPSDFRFSLPQGAQYRRSAAFFTDYTFVASRRLTCRAWAMQNVTAYCYRFNAQPASVTWQRGVTHFAEVPFSFYNLLGVGFESVKNPFEGKPASYAELARTMASMWAAFIVDLDPNRYDDDDEALVTASGVHGEEAEEVAERMGGPWGGGPGGRAAAAALWPKYDLGDPRDFVFDANVTSFVEMDTYRAAGVDMINANAAAVFGR</sequence>
<dbReference type="PANTHER" id="PTHR43918">
    <property type="entry name" value="ACETYLCHOLINESTERASE"/>
    <property type="match status" value="1"/>
</dbReference>
<name>A0A5N5DDS3_9PEZI</name>
<dbReference type="InterPro" id="IPR019819">
    <property type="entry name" value="Carboxylesterase_B_CS"/>
</dbReference>
<dbReference type="Gene3D" id="3.40.50.1820">
    <property type="entry name" value="alpha/beta hydrolase"/>
    <property type="match status" value="1"/>
</dbReference>
<dbReference type="AlphaFoldDB" id="A0A5N5DDS3"/>
<dbReference type="InterPro" id="IPR050654">
    <property type="entry name" value="AChE-related_enzymes"/>
</dbReference>
<feature type="transmembrane region" description="Helical" evidence="3">
    <location>
        <begin position="21"/>
        <end position="43"/>
    </location>
</feature>
<keyword evidence="3" id="KW-1133">Transmembrane helix</keyword>
<feature type="domain" description="Carboxylesterase type B" evidence="4">
    <location>
        <begin position="313"/>
        <end position="786"/>
    </location>
</feature>
<evidence type="ECO:0000313" key="6">
    <source>
        <dbReference type="EMBL" id="KAB2575845.1"/>
    </source>
</evidence>
<evidence type="ECO:0000256" key="2">
    <source>
        <dbReference type="ARBA" id="ARBA00022801"/>
    </source>
</evidence>
<accession>A0A5N5DDS3</accession>
<feature type="transmembrane region" description="Helical" evidence="3">
    <location>
        <begin position="95"/>
        <end position="118"/>
    </location>
</feature>
<dbReference type="InterPro" id="IPR002018">
    <property type="entry name" value="CarbesteraseB"/>
</dbReference>
<evidence type="ECO:0000259" key="4">
    <source>
        <dbReference type="Pfam" id="PF00135"/>
    </source>
</evidence>
<comment type="similarity">
    <text evidence="1">Belongs to the type-B carboxylesterase/lipase family.</text>
</comment>
<dbReference type="InterPro" id="IPR019826">
    <property type="entry name" value="Carboxylesterase_B_AS"/>
</dbReference>
<evidence type="ECO:0000313" key="7">
    <source>
        <dbReference type="Proteomes" id="UP000325902"/>
    </source>
</evidence>
<feature type="transmembrane region" description="Helical" evidence="3">
    <location>
        <begin position="165"/>
        <end position="185"/>
    </location>
</feature>
<keyword evidence="3" id="KW-0472">Membrane</keyword>